<dbReference type="InterPro" id="IPR000994">
    <property type="entry name" value="Pept_M24"/>
</dbReference>
<evidence type="ECO:0000259" key="7">
    <source>
        <dbReference type="Pfam" id="PF00557"/>
    </source>
</evidence>
<dbReference type="SUPFAM" id="SSF55920">
    <property type="entry name" value="Creatinase/aminopeptidase"/>
    <property type="match status" value="1"/>
</dbReference>
<dbReference type="GO" id="GO:0005829">
    <property type="term" value="C:cytosol"/>
    <property type="evidence" value="ECO:0007669"/>
    <property type="project" value="TreeGrafter"/>
</dbReference>
<dbReference type="Gene3D" id="3.90.230.10">
    <property type="entry name" value="Creatinase/methionine aminopeptidase superfamily"/>
    <property type="match status" value="1"/>
</dbReference>
<sequence length="265" mass="28927">IIIKNKKEIAVMRQGGKILAQIMKKIVKEVKPGVTTGQLEEMACLLIKQAGARPSFLGYQSKHEQKPFPTALCASINQEVVHSPALPARQLKSGDIIGLDLGLEYPYGPAFCGVKTGYFTDMAVTVAVGKINKEAQKLIRVTKQALNLAVRQVRPGNPLNNIGLTIEQYVKRQGFTVVRDLVGHGVGKAVHEDPQIHNYEVALNNKIILKPGMTLAIEPMVNAGDWRIKNSQDGFSILTADEGLSAHFEHTVLVTENGCEILTTI</sequence>
<gene>
    <name evidence="8" type="primary">map</name>
    <name evidence="8" type="ORF">COT96_00930</name>
</gene>
<feature type="domain" description="Peptidase M24" evidence="7">
    <location>
        <begin position="11"/>
        <end position="256"/>
    </location>
</feature>
<dbReference type="CDD" id="cd01086">
    <property type="entry name" value="MetAP1"/>
    <property type="match status" value="1"/>
</dbReference>
<keyword evidence="2 6" id="KW-0031">Aminopeptidase</keyword>
<evidence type="ECO:0000313" key="9">
    <source>
        <dbReference type="Proteomes" id="UP000228964"/>
    </source>
</evidence>
<dbReference type="HAMAP" id="MF_01974">
    <property type="entry name" value="MetAP_1"/>
    <property type="match status" value="1"/>
</dbReference>
<dbReference type="EMBL" id="PFAO01000021">
    <property type="protein sequence ID" value="PIT95499.1"/>
    <property type="molecule type" value="Genomic_DNA"/>
</dbReference>
<evidence type="ECO:0000256" key="5">
    <source>
        <dbReference type="ARBA" id="ARBA00022801"/>
    </source>
</evidence>
<evidence type="ECO:0000256" key="3">
    <source>
        <dbReference type="ARBA" id="ARBA00022670"/>
    </source>
</evidence>
<keyword evidence="5" id="KW-0378">Hydrolase</keyword>
<comment type="cofactor">
    <cofactor evidence="6">
        <name>Co(2+)</name>
        <dbReference type="ChEBI" id="CHEBI:48828"/>
    </cofactor>
    <cofactor evidence="6">
        <name>Zn(2+)</name>
        <dbReference type="ChEBI" id="CHEBI:29105"/>
    </cofactor>
    <cofactor evidence="6">
        <name>Mn(2+)</name>
        <dbReference type="ChEBI" id="CHEBI:29035"/>
    </cofactor>
    <cofactor evidence="6">
        <name>Fe(2+)</name>
        <dbReference type="ChEBI" id="CHEBI:29033"/>
    </cofactor>
    <text evidence="6">Binds 2 divalent metal cations per subunit. Has a high-affinity and a low affinity metal-binding site. The true nature of the physiological cofactor is under debate. The enzyme is active with cobalt, zinc, manganese or divalent iron ions.</text>
</comment>
<evidence type="ECO:0000313" key="8">
    <source>
        <dbReference type="EMBL" id="PIT95499.1"/>
    </source>
</evidence>
<comment type="caution">
    <text evidence="8">The sequence shown here is derived from an EMBL/GenBank/DDBJ whole genome shotgun (WGS) entry which is preliminary data.</text>
</comment>
<comment type="similarity">
    <text evidence="6">Belongs to the peptidase M24A family.</text>
</comment>
<keyword evidence="3 6" id="KW-0645">Protease</keyword>
<dbReference type="PANTHER" id="PTHR43330:SF27">
    <property type="entry name" value="METHIONINE AMINOPEPTIDASE"/>
    <property type="match status" value="1"/>
</dbReference>
<dbReference type="Proteomes" id="UP000228964">
    <property type="component" value="Unassembled WGS sequence"/>
</dbReference>
<organism evidence="8 9">
    <name type="scientific">Candidatus Falkowbacteria bacterium CG10_big_fil_rev_8_21_14_0_10_38_22</name>
    <dbReference type="NCBI Taxonomy" id="1974564"/>
    <lineage>
        <taxon>Bacteria</taxon>
        <taxon>Candidatus Falkowiibacteriota</taxon>
    </lineage>
</organism>
<dbReference type="GO" id="GO:0006508">
    <property type="term" value="P:proteolysis"/>
    <property type="evidence" value="ECO:0007669"/>
    <property type="project" value="UniProtKB-KW"/>
</dbReference>
<dbReference type="PANTHER" id="PTHR43330">
    <property type="entry name" value="METHIONINE AMINOPEPTIDASE"/>
    <property type="match status" value="1"/>
</dbReference>
<dbReference type="AlphaFoldDB" id="A0A2M6WRR1"/>
<dbReference type="GO" id="GO:0004239">
    <property type="term" value="F:initiator methionyl aminopeptidase activity"/>
    <property type="evidence" value="ECO:0007669"/>
    <property type="project" value="UniProtKB-EC"/>
</dbReference>
<evidence type="ECO:0000256" key="6">
    <source>
        <dbReference type="RuleBase" id="RU003653"/>
    </source>
</evidence>
<protein>
    <recommendedName>
        <fullName evidence="6">Methionine aminopeptidase</fullName>
        <ecNumber evidence="6">3.4.11.18</ecNumber>
    </recommendedName>
</protein>
<dbReference type="PRINTS" id="PR00599">
    <property type="entry name" value="MAPEPTIDASE"/>
</dbReference>
<dbReference type="InterPro" id="IPR036005">
    <property type="entry name" value="Creatinase/aminopeptidase-like"/>
</dbReference>
<name>A0A2M6WRR1_9BACT</name>
<dbReference type="NCBIfam" id="TIGR00500">
    <property type="entry name" value="met_pdase_I"/>
    <property type="match status" value="1"/>
</dbReference>
<evidence type="ECO:0000256" key="4">
    <source>
        <dbReference type="ARBA" id="ARBA00022723"/>
    </source>
</evidence>
<evidence type="ECO:0000256" key="1">
    <source>
        <dbReference type="ARBA" id="ARBA00002521"/>
    </source>
</evidence>
<feature type="non-terminal residue" evidence="8">
    <location>
        <position position="1"/>
    </location>
</feature>
<dbReference type="GO" id="GO:0070006">
    <property type="term" value="F:metalloaminopeptidase activity"/>
    <property type="evidence" value="ECO:0007669"/>
    <property type="project" value="InterPro"/>
</dbReference>
<dbReference type="InterPro" id="IPR001714">
    <property type="entry name" value="Pept_M24_MAP"/>
</dbReference>
<evidence type="ECO:0000256" key="2">
    <source>
        <dbReference type="ARBA" id="ARBA00022438"/>
    </source>
</evidence>
<keyword evidence="4 6" id="KW-0479">Metal-binding</keyword>
<dbReference type="EC" id="3.4.11.18" evidence="6"/>
<proteinExistence type="inferred from homology"/>
<dbReference type="GO" id="GO:0046872">
    <property type="term" value="F:metal ion binding"/>
    <property type="evidence" value="ECO:0007669"/>
    <property type="project" value="UniProtKB-KW"/>
</dbReference>
<comment type="function">
    <text evidence="1">Removes the N-terminal methionine from nascent proteins. The N-terminal methionine is often cleaved when the second residue in the primary sequence is small and uncharged (Met-Ala-, Cys, Gly, Pro, Ser, Thr, or Val). Requires deformylation of the N(alpha)-formylated initiator methionine before it can be hydrolyzed.</text>
</comment>
<reference evidence="9" key="1">
    <citation type="submission" date="2017-09" db="EMBL/GenBank/DDBJ databases">
        <title>Depth-based differentiation of microbial function through sediment-hosted aquifers and enrichment of novel symbionts in the deep terrestrial subsurface.</title>
        <authorList>
            <person name="Probst A.J."/>
            <person name="Ladd B."/>
            <person name="Jarett J.K."/>
            <person name="Geller-Mcgrath D.E."/>
            <person name="Sieber C.M.K."/>
            <person name="Emerson J.B."/>
            <person name="Anantharaman K."/>
            <person name="Thomas B.C."/>
            <person name="Malmstrom R."/>
            <person name="Stieglmeier M."/>
            <person name="Klingl A."/>
            <person name="Woyke T."/>
            <person name="Ryan C.M."/>
            <person name="Banfield J.F."/>
        </authorList>
    </citation>
    <scope>NUCLEOTIDE SEQUENCE [LARGE SCALE GENOMIC DNA]</scope>
</reference>
<dbReference type="InterPro" id="IPR002467">
    <property type="entry name" value="Pept_M24A_MAP1"/>
</dbReference>
<accession>A0A2M6WRR1</accession>
<dbReference type="Pfam" id="PF00557">
    <property type="entry name" value="Peptidase_M24"/>
    <property type="match status" value="1"/>
</dbReference>
<comment type="catalytic activity">
    <reaction evidence="6">
        <text>Release of N-terminal amino acids, preferentially methionine, from peptides and arylamides.</text>
        <dbReference type="EC" id="3.4.11.18"/>
    </reaction>
</comment>